<name>A0A316AJ08_9BACT</name>
<dbReference type="EMBL" id="QGDT01000006">
    <property type="protein sequence ID" value="PWJ57621.1"/>
    <property type="molecule type" value="Genomic_DNA"/>
</dbReference>
<organism evidence="1 2">
    <name type="scientific">Dyadobacter jejuensis</name>
    <dbReference type="NCBI Taxonomy" id="1082580"/>
    <lineage>
        <taxon>Bacteria</taxon>
        <taxon>Pseudomonadati</taxon>
        <taxon>Bacteroidota</taxon>
        <taxon>Cytophagia</taxon>
        <taxon>Cytophagales</taxon>
        <taxon>Spirosomataceae</taxon>
        <taxon>Dyadobacter</taxon>
    </lineage>
</organism>
<sequence length="30" mass="3417">MYISKIVEITMNFVSFVVSILDILLNTKAN</sequence>
<comment type="caution">
    <text evidence="1">The sequence shown here is derived from an EMBL/GenBank/DDBJ whole genome shotgun (WGS) entry which is preliminary data.</text>
</comment>
<evidence type="ECO:0000313" key="1">
    <source>
        <dbReference type="EMBL" id="PWJ57621.1"/>
    </source>
</evidence>
<protein>
    <submittedName>
        <fullName evidence="1">Uncharacterized protein</fullName>
    </submittedName>
</protein>
<proteinExistence type="predicted"/>
<accession>A0A316AJ08</accession>
<dbReference type="AlphaFoldDB" id="A0A316AJ08"/>
<reference evidence="1 2" key="1">
    <citation type="submission" date="2018-03" db="EMBL/GenBank/DDBJ databases">
        <title>Genomic Encyclopedia of Archaeal and Bacterial Type Strains, Phase II (KMG-II): from individual species to whole genera.</title>
        <authorList>
            <person name="Goeker M."/>
        </authorList>
    </citation>
    <scope>NUCLEOTIDE SEQUENCE [LARGE SCALE GENOMIC DNA]</scope>
    <source>
        <strain evidence="1 2">DSM 100346</strain>
    </source>
</reference>
<evidence type="ECO:0000313" key="2">
    <source>
        <dbReference type="Proteomes" id="UP000245880"/>
    </source>
</evidence>
<keyword evidence="2" id="KW-1185">Reference proteome</keyword>
<dbReference type="Proteomes" id="UP000245880">
    <property type="component" value="Unassembled WGS sequence"/>
</dbReference>
<gene>
    <name evidence="1" type="ORF">CLV98_10692</name>
</gene>